<dbReference type="InterPro" id="IPR049065">
    <property type="entry name" value="Nakanori"/>
</dbReference>
<dbReference type="PANTHER" id="PTHR36482">
    <property type="entry name" value="OSJNBA0024J22.15 PROTEIN"/>
    <property type="match status" value="1"/>
</dbReference>
<evidence type="ECO:0000313" key="2">
    <source>
        <dbReference type="RefSeq" id="XP_015880185.1"/>
    </source>
</evidence>
<dbReference type="KEGG" id="zju:107416228"/>
<protein>
    <submittedName>
        <fullName evidence="2">23 kDa jasmonate-induced protein</fullName>
    </submittedName>
</protein>
<sequence length="211" mass="23677">MAGNVFGNPITDDDVKILYPEVTDITPKLRADVAFRNISTNGRDQNAKNFVKNLKQRYGNGISALCMIFNATGGTLTYSGNKDWHGHVYESPYPAKIQNGQWGAFLHVHPSWFAGSEAAVIYRGYNNDGTLCDWMLSWGIPYIGDNHAYTEIREGRHYETDHWNYIKGLLESQSTKHEDIWNGCYSIVTIGEGTSPEYVGIMSLEGVTTKK</sequence>
<dbReference type="InParanoid" id="A0A6P4A2Q7"/>
<proteinExistence type="predicted"/>
<keyword evidence="1" id="KW-1185">Reference proteome</keyword>
<organism evidence="1 2">
    <name type="scientific">Ziziphus jujuba</name>
    <name type="common">Chinese jujube</name>
    <name type="synonym">Ziziphus sativa</name>
    <dbReference type="NCBI Taxonomy" id="326968"/>
    <lineage>
        <taxon>Eukaryota</taxon>
        <taxon>Viridiplantae</taxon>
        <taxon>Streptophyta</taxon>
        <taxon>Embryophyta</taxon>
        <taxon>Tracheophyta</taxon>
        <taxon>Spermatophyta</taxon>
        <taxon>Magnoliopsida</taxon>
        <taxon>eudicotyledons</taxon>
        <taxon>Gunneridae</taxon>
        <taxon>Pentapetalae</taxon>
        <taxon>rosids</taxon>
        <taxon>fabids</taxon>
        <taxon>Rosales</taxon>
        <taxon>Rhamnaceae</taxon>
        <taxon>Paliureae</taxon>
        <taxon>Ziziphus</taxon>
    </lineage>
</organism>
<accession>A0A6P4A2Q7</accession>
<dbReference type="RefSeq" id="XP_015880185.1">
    <property type="nucleotide sequence ID" value="XM_016024699.4"/>
</dbReference>
<name>A0A6P4A2Q7_ZIZJJ</name>
<gene>
    <name evidence="2" type="primary">LOC107416228</name>
</gene>
<dbReference type="AlphaFoldDB" id="A0A6P4A2Q7"/>
<dbReference type="GeneID" id="107416228"/>
<dbReference type="InterPro" id="IPR053085">
    <property type="entry name" value="Jasmonate-induced_protein"/>
</dbReference>
<reference evidence="2" key="1">
    <citation type="submission" date="2025-08" db="UniProtKB">
        <authorList>
            <consortium name="RefSeq"/>
        </authorList>
    </citation>
    <scope>IDENTIFICATION</scope>
    <source>
        <tissue evidence="2">Seedling</tissue>
    </source>
</reference>
<dbReference type="PANTHER" id="PTHR36482:SF5">
    <property type="entry name" value="23 KDA JASMONATE-INDUCED PROTEIN-LIKE"/>
    <property type="match status" value="1"/>
</dbReference>
<dbReference type="Proteomes" id="UP001652623">
    <property type="component" value="Chromosome 4"/>
</dbReference>
<evidence type="ECO:0000313" key="1">
    <source>
        <dbReference type="Proteomes" id="UP001652623"/>
    </source>
</evidence>
<dbReference type="Pfam" id="PF21230">
    <property type="entry name" value="Nakanori"/>
    <property type="match status" value="1"/>
</dbReference>
<dbReference type="Gene3D" id="2.60.270.50">
    <property type="match status" value="1"/>
</dbReference>